<evidence type="ECO:0000313" key="4">
    <source>
        <dbReference type="EMBL" id="GAW83474.1"/>
    </source>
</evidence>
<comment type="caution">
    <text evidence="4">The sequence shown here is derived from an EMBL/GenBank/DDBJ whole genome shotgun (WGS) entry which is preliminary data.</text>
</comment>
<feature type="domain" description="6-Cys" evidence="3">
    <location>
        <begin position="22"/>
        <end position="156"/>
    </location>
</feature>
<reference evidence="5" key="1">
    <citation type="submission" date="2017-04" db="EMBL/GenBank/DDBJ databases">
        <title>Plasmodium gonderi genome.</title>
        <authorList>
            <person name="Arisue N."/>
            <person name="Honma H."/>
            <person name="Kawai S."/>
            <person name="Tougan T."/>
            <person name="Tanabe K."/>
            <person name="Horii T."/>
        </authorList>
    </citation>
    <scope>NUCLEOTIDE SEQUENCE [LARGE SCALE GENOMIC DNA]</scope>
    <source>
        <strain evidence="5">ATCC 30045</strain>
    </source>
</reference>
<sequence>MSNLVCYICVFLLLLITPVENRGYVCDFSSEKYNIDFDDYYTDVICYHEIGEGDTIGVIIPKYRDGHENIEILTKCFDEVSLSKSGNKTVSIYKIFNKDEIEVSSSNSLYNTEYLSSILQIKNALKNSYIHCVFESRNAKNMEIHKGVAKISVKNYPVHNDNLSNKHIIDLYNKVDVSKDNSNNKYQVKVEPGHILYILGGKLPNGKYIYFANDCPIIFEYIGDIYKHIFPIINEKEVVYDCPMYYDENETTISIGNLVVTFEPKFPSINLINKEILKKYIKFNIEKKLNILLNGTDNDMGNMDNDNQRYMEQGIQLNESQTSNLQSLNLDKEYCNNDGCVELFENSRCSSICDSGYRVLDGYNISYDIQSVIPCNNGNCTPEDSAEPFFIFAWASIVFFCIIVTILIITIYSIIQENKKIVPDPFYNYDSNIKSSGNL</sequence>
<proteinExistence type="predicted"/>
<dbReference type="OMA" id="AWASIVF"/>
<dbReference type="InterPro" id="IPR010884">
    <property type="entry name" value="6_CYS_dom"/>
</dbReference>
<keyword evidence="1" id="KW-0472">Membrane</keyword>
<keyword evidence="1" id="KW-0812">Transmembrane</keyword>
<evidence type="ECO:0000256" key="1">
    <source>
        <dbReference type="SAM" id="Phobius"/>
    </source>
</evidence>
<dbReference type="Proteomes" id="UP000195521">
    <property type="component" value="Unassembled WGS sequence"/>
</dbReference>
<dbReference type="AlphaFoldDB" id="A0A1Y1JU88"/>
<keyword evidence="1" id="KW-1133">Transmembrane helix</keyword>
<dbReference type="PROSITE" id="PS51701">
    <property type="entry name" value="6_CYS"/>
    <property type="match status" value="1"/>
</dbReference>
<feature type="chain" id="PRO_5012214645" evidence="2">
    <location>
        <begin position="22"/>
        <end position="439"/>
    </location>
</feature>
<feature type="signal peptide" evidence="2">
    <location>
        <begin position="1"/>
        <end position="21"/>
    </location>
</feature>
<dbReference type="RefSeq" id="XP_028546063.1">
    <property type="nucleotide sequence ID" value="XM_028690262.1"/>
</dbReference>
<accession>A0A1Y1JU88</accession>
<dbReference type="OrthoDB" id="369004at2759"/>
<evidence type="ECO:0000259" key="3">
    <source>
        <dbReference type="PROSITE" id="PS51701"/>
    </source>
</evidence>
<dbReference type="GeneID" id="39750220"/>
<keyword evidence="2" id="KW-0732">Signal</keyword>
<dbReference type="EMBL" id="BDQF01000015">
    <property type="protein sequence ID" value="GAW83474.1"/>
    <property type="molecule type" value="Genomic_DNA"/>
</dbReference>
<evidence type="ECO:0000313" key="5">
    <source>
        <dbReference type="Proteomes" id="UP000195521"/>
    </source>
</evidence>
<feature type="transmembrane region" description="Helical" evidence="1">
    <location>
        <begin position="389"/>
        <end position="415"/>
    </location>
</feature>
<keyword evidence="5" id="KW-1185">Reference proteome</keyword>
<name>A0A1Y1JU88_PLAGO</name>
<dbReference type="Pfam" id="PF07422">
    <property type="entry name" value="s48_45"/>
    <property type="match status" value="1"/>
</dbReference>
<organism evidence="4 5">
    <name type="scientific">Plasmodium gonderi</name>
    <dbReference type="NCBI Taxonomy" id="77519"/>
    <lineage>
        <taxon>Eukaryota</taxon>
        <taxon>Sar</taxon>
        <taxon>Alveolata</taxon>
        <taxon>Apicomplexa</taxon>
        <taxon>Aconoidasida</taxon>
        <taxon>Haemosporida</taxon>
        <taxon>Plasmodiidae</taxon>
        <taxon>Plasmodium</taxon>
        <taxon>Plasmodium (Plasmodium)</taxon>
    </lineage>
</organism>
<evidence type="ECO:0000256" key="2">
    <source>
        <dbReference type="SAM" id="SignalP"/>
    </source>
</evidence>
<protein>
    <submittedName>
        <fullName evidence="4">Sporozoite surface protein 3</fullName>
    </submittedName>
</protein>
<gene>
    <name evidence="4" type="ORF">PGO_142710</name>
</gene>